<dbReference type="Proteomes" id="UP000009168">
    <property type="component" value="Unassembled WGS sequence"/>
</dbReference>
<proteinExistence type="predicted"/>
<dbReference type="EMBL" id="GG662647">
    <property type="protein sequence ID" value="EAR98860.1"/>
    <property type="molecule type" value="Genomic_DNA"/>
</dbReference>
<dbReference type="HOGENOM" id="CLU_687917_0_0_1"/>
<organism evidence="1 2">
    <name type="scientific">Tetrahymena thermophila (strain SB210)</name>
    <dbReference type="NCBI Taxonomy" id="312017"/>
    <lineage>
        <taxon>Eukaryota</taxon>
        <taxon>Sar</taxon>
        <taxon>Alveolata</taxon>
        <taxon>Ciliophora</taxon>
        <taxon>Intramacronucleata</taxon>
        <taxon>Oligohymenophorea</taxon>
        <taxon>Hymenostomatida</taxon>
        <taxon>Tetrahymenina</taxon>
        <taxon>Tetrahymenidae</taxon>
        <taxon>Tetrahymena</taxon>
    </lineage>
</organism>
<reference evidence="2" key="1">
    <citation type="journal article" date="2006" name="PLoS Biol.">
        <title>Macronuclear genome sequence of the ciliate Tetrahymena thermophila, a model eukaryote.</title>
        <authorList>
            <person name="Eisen J.A."/>
            <person name="Coyne R.S."/>
            <person name="Wu M."/>
            <person name="Wu D."/>
            <person name="Thiagarajan M."/>
            <person name="Wortman J.R."/>
            <person name="Badger J.H."/>
            <person name="Ren Q."/>
            <person name="Amedeo P."/>
            <person name="Jones K.M."/>
            <person name="Tallon L.J."/>
            <person name="Delcher A.L."/>
            <person name="Salzberg S.L."/>
            <person name="Silva J.C."/>
            <person name="Haas B.J."/>
            <person name="Majoros W.H."/>
            <person name="Farzad M."/>
            <person name="Carlton J.M."/>
            <person name="Smith R.K. Jr."/>
            <person name="Garg J."/>
            <person name="Pearlman R.E."/>
            <person name="Karrer K.M."/>
            <person name="Sun L."/>
            <person name="Manning G."/>
            <person name="Elde N.C."/>
            <person name="Turkewitz A.P."/>
            <person name="Asai D.J."/>
            <person name="Wilkes D.E."/>
            <person name="Wang Y."/>
            <person name="Cai H."/>
            <person name="Collins K."/>
            <person name="Stewart B.A."/>
            <person name="Lee S.R."/>
            <person name="Wilamowska K."/>
            <person name="Weinberg Z."/>
            <person name="Ruzzo W.L."/>
            <person name="Wloga D."/>
            <person name="Gaertig J."/>
            <person name="Frankel J."/>
            <person name="Tsao C.-C."/>
            <person name="Gorovsky M.A."/>
            <person name="Keeling P.J."/>
            <person name="Waller R.F."/>
            <person name="Patron N.J."/>
            <person name="Cherry J.M."/>
            <person name="Stover N.A."/>
            <person name="Krieger C.J."/>
            <person name="del Toro C."/>
            <person name="Ryder H.F."/>
            <person name="Williamson S.C."/>
            <person name="Barbeau R.A."/>
            <person name="Hamilton E.P."/>
            <person name="Orias E."/>
        </authorList>
    </citation>
    <scope>NUCLEOTIDE SEQUENCE [LARGE SCALE GENOMIC DNA]</scope>
    <source>
        <strain evidence="2">SB210</strain>
    </source>
</reference>
<gene>
    <name evidence="1" type="ORF">TTHERM_00254520</name>
</gene>
<dbReference type="AlphaFoldDB" id="Q23QM8"/>
<keyword evidence="2" id="KW-1185">Reference proteome</keyword>
<dbReference type="InParanoid" id="Q23QM8"/>
<evidence type="ECO:0000313" key="1">
    <source>
        <dbReference type="EMBL" id="EAR98860.1"/>
    </source>
</evidence>
<accession>Q23QM8</accession>
<dbReference type="KEGG" id="tet:TTHERM_00254520"/>
<protein>
    <submittedName>
        <fullName evidence="1">Uncharacterized protein</fullName>
    </submittedName>
</protein>
<name>Q23QM8_TETTS</name>
<dbReference type="RefSeq" id="XP_001019105.1">
    <property type="nucleotide sequence ID" value="XM_001019105.1"/>
</dbReference>
<evidence type="ECO:0000313" key="2">
    <source>
        <dbReference type="Proteomes" id="UP000009168"/>
    </source>
</evidence>
<sequence length="401" mass="47725">MNQVNFQDNQGGFNIANCLLHPESKVSVVFLDDTLQYQVGCLNCVINNELQVSKFVSIDSILNDKSFIKNWPPFQDKNLKQLNDFICKFGSSGEFNEIELVRNYFQELKKEINDFIFKIEKKVISDISNLDVEKHNLIQKIKEMSKFEQFKETIINNKDDFKVLNSSVKSFLVSYFVRLKESENTLINMSNSFFEKIKTKKDYFESQKTIISNIILNEKFYDISQLLSKISSEISNQVQNEIHLPIQVVATQKQGQFNSIQYQSYTHILATQRHQFYVDQVLNHEKKYEITIKNVETREEFKPLTITLGLAIGYNTNTIIQDFVNQRDYKQYGIRSFKEIKVQIWLKNKVFRFKIDGKQLYEFEDWQTYKPFENYFFTLFNIYNSNIYLQDFKEVKDFQIW</sequence>
<dbReference type="GeneID" id="7835711"/>